<name>A0A7X0U2Z0_9ACTN</name>
<dbReference type="AlphaFoldDB" id="A0A7X0U2Z0"/>
<evidence type="ECO:0000256" key="1">
    <source>
        <dbReference type="SAM" id="MobiDB-lite"/>
    </source>
</evidence>
<sequence>MLHTRPYSLPSRLRPKFSISRDHASTGSTRSLTPKMRPIVRNFSSSRSVTTGPVA</sequence>
<evidence type="ECO:0000313" key="2">
    <source>
        <dbReference type="EMBL" id="MBB6553231.1"/>
    </source>
</evidence>
<evidence type="ECO:0000313" key="3">
    <source>
        <dbReference type="Proteomes" id="UP000565579"/>
    </source>
</evidence>
<protein>
    <submittedName>
        <fullName evidence="2">Uncharacterized protein</fullName>
    </submittedName>
</protein>
<feature type="compositionally biased region" description="Polar residues" evidence="1">
    <location>
        <begin position="42"/>
        <end position="55"/>
    </location>
</feature>
<dbReference type="EMBL" id="JACHMI010000001">
    <property type="protein sequence ID" value="MBB6553231.1"/>
    <property type="molecule type" value="Genomic_DNA"/>
</dbReference>
<comment type="caution">
    <text evidence="2">The sequence shown here is derived from an EMBL/GenBank/DDBJ whole genome shotgun (WGS) entry which is preliminary data.</text>
</comment>
<gene>
    <name evidence="2" type="ORF">HD593_008026</name>
</gene>
<accession>A0A7X0U2Z0</accession>
<organism evidence="2 3">
    <name type="scientific">Nonomuraea rubra</name>
    <dbReference type="NCBI Taxonomy" id="46180"/>
    <lineage>
        <taxon>Bacteria</taxon>
        <taxon>Bacillati</taxon>
        <taxon>Actinomycetota</taxon>
        <taxon>Actinomycetes</taxon>
        <taxon>Streptosporangiales</taxon>
        <taxon>Streptosporangiaceae</taxon>
        <taxon>Nonomuraea</taxon>
    </lineage>
</organism>
<feature type="region of interest" description="Disordered" evidence="1">
    <location>
        <begin position="1"/>
        <end position="55"/>
    </location>
</feature>
<keyword evidence="3" id="KW-1185">Reference proteome</keyword>
<dbReference type="Proteomes" id="UP000565579">
    <property type="component" value="Unassembled WGS sequence"/>
</dbReference>
<proteinExistence type="predicted"/>
<reference evidence="2 3" key="1">
    <citation type="submission" date="2020-08" db="EMBL/GenBank/DDBJ databases">
        <title>Sequencing the genomes of 1000 actinobacteria strains.</title>
        <authorList>
            <person name="Klenk H.-P."/>
        </authorList>
    </citation>
    <scope>NUCLEOTIDE SEQUENCE [LARGE SCALE GENOMIC DNA]</scope>
    <source>
        <strain evidence="2 3">DSM 43768</strain>
    </source>
</reference>